<keyword evidence="7" id="KW-0809">Transit peptide</keyword>
<keyword evidence="6 11" id="KW-0694">RNA-binding</keyword>
<evidence type="ECO:0000256" key="8">
    <source>
        <dbReference type="ARBA" id="ARBA00023015"/>
    </source>
</evidence>
<dbReference type="GO" id="GO:0034246">
    <property type="term" value="F:mitochondrial transcription factor activity"/>
    <property type="evidence" value="ECO:0007669"/>
    <property type="project" value="TreeGrafter"/>
</dbReference>
<keyword evidence="3 11" id="KW-0489">Methyltransferase</keyword>
<feature type="compositionally biased region" description="Basic residues" evidence="13">
    <location>
        <begin position="439"/>
        <end position="449"/>
    </location>
</feature>
<keyword evidence="2 12" id="KW-0698">rRNA processing</keyword>
<sequence length="449" mass="52263">MAFSEIMLHFRRFVLKGSSPHANLFPDKLFHKKQKVPAQLYVAETHLADEINKSIEPFLQQTKCDTAIEMNPGIGLFTRKLLNRDERLRKIVLVEVMDHFLPTLGELHAMYPERVKVKHNDIVGLWRLAYQDRMDHGTRVAELLSDLPKHEYTDEPTALLFGAVGCYNFFKHLINSVIFQNGIFSHGRFEMYLVVPPPIFIHLTCSNDIGYMIYRSTSMLFQMLFEYRFITRLPREHFLPNQGQRKVVKGARLTKVTSINPEYLYLVRIVPRRDFYDLCPIADLQALWYFVKQNCVSRRNRIIPNLEKWIPGCGPRLIINNKPSVTLKPLYDDEDVALLPQYSSRCTTMSNRDFYPHLNIYTQFGDLSPSQMLTLFTQFRQWHEYGQSSFLASLENTLLKMEAAVEENIDIVEEDDLSSEEVVLEGDKETAPNSDKETKQRKRNAVTST</sequence>
<dbReference type="GO" id="GO:0000179">
    <property type="term" value="F:rRNA (adenine-N6,N6-)-dimethyltransferase activity"/>
    <property type="evidence" value="ECO:0007669"/>
    <property type="project" value="UniProtKB-UniRule"/>
</dbReference>
<evidence type="ECO:0000256" key="1">
    <source>
        <dbReference type="ARBA" id="ARBA00004173"/>
    </source>
</evidence>
<feature type="binding site" evidence="11">
    <location>
        <position position="121"/>
    </location>
    <ligand>
        <name>S-adenosyl-L-methionine</name>
        <dbReference type="ChEBI" id="CHEBI:59789"/>
    </ligand>
</feature>
<reference evidence="14" key="1">
    <citation type="submission" date="2020-11" db="EMBL/GenBank/DDBJ databases">
        <authorList>
            <person name="Whitehead M."/>
        </authorList>
    </citation>
    <scope>NUCLEOTIDE SEQUENCE</scope>
    <source>
        <strain evidence="14">EGII</strain>
    </source>
</reference>
<feature type="region of interest" description="Disordered" evidence="13">
    <location>
        <begin position="416"/>
        <end position="449"/>
    </location>
</feature>
<comment type="similarity">
    <text evidence="11 12">Belongs to the class I-like SAM-binding methyltransferase superfamily. rRNA adenine N(6)-methyltransferase family.</text>
</comment>
<dbReference type="Gene3D" id="3.40.50.150">
    <property type="entry name" value="Vaccinia Virus protein VP39"/>
    <property type="match status" value="1"/>
</dbReference>
<organism evidence="14 15">
    <name type="scientific">Ceratitis capitata</name>
    <name type="common">Mediterranean fruit fly</name>
    <name type="synonym">Tephritis capitata</name>
    <dbReference type="NCBI Taxonomy" id="7213"/>
    <lineage>
        <taxon>Eukaryota</taxon>
        <taxon>Metazoa</taxon>
        <taxon>Ecdysozoa</taxon>
        <taxon>Arthropoda</taxon>
        <taxon>Hexapoda</taxon>
        <taxon>Insecta</taxon>
        <taxon>Pterygota</taxon>
        <taxon>Neoptera</taxon>
        <taxon>Endopterygota</taxon>
        <taxon>Diptera</taxon>
        <taxon>Brachycera</taxon>
        <taxon>Muscomorpha</taxon>
        <taxon>Tephritoidea</taxon>
        <taxon>Tephritidae</taxon>
        <taxon>Ceratitis</taxon>
        <taxon>Ceratitis</taxon>
    </lineage>
</organism>
<keyword evidence="8" id="KW-0805">Transcription regulation</keyword>
<dbReference type="GO" id="GO:0005759">
    <property type="term" value="C:mitochondrial matrix"/>
    <property type="evidence" value="ECO:0007669"/>
    <property type="project" value="TreeGrafter"/>
</dbReference>
<feature type="binding site" evidence="11">
    <location>
        <position position="95"/>
    </location>
    <ligand>
        <name>S-adenosyl-L-methionine</name>
        <dbReference type="ChEBI" id="CHEBI:59789"/>
    </ligand>
</feature>
<comment type="subcellular location">
    <subcellularLocation>
        <location evidence="1">Mitochondrion</location>
    </subcellularLocation>
</comment>
<evidence type="ECO:0000256" key="9">
    <source>
        <dbReference type="ARBA" id="ARBA00023128"/>
    </source>
</evidence>
<evidence type="ECO:0000256" key="10">
    <source>
        <dbReference type="ARBA" id="ARBA00023163"/>
    </source>
</evidence>
<evidence type="ECO:0000256" key="4">
    <source>
        <dbReference type="ARBA" id="ARBA00022679"/>
    </source>
</evidence>
<evidence type="ECO:0000256" key="2">
    <source>
        <dbReference type="ARBA" id="ARBA00022552"/>
    </source>
</evidence>
<protein>
    <recommendedName>
        <fullName evidence="12">rRNA adenine N(6)-methyltransferase</fullName>
        <ecNumber evidence="12">2.1.1.-</ecNumber>
    </recommendedName>
</protein>
<evidence type="ECO:0000256" key="11">
    <source>
        <dbReference type="PROSITE-ProRule" id="PRU01026"/>
    </source>
</evidence>
<dbReference type="PIRSF" id="PIRSF027833">
    <property type="entry name" value="MtTFB2"/>
    <property type="match status" value="1"/>
</dbReference>
<dbReference type="AlphaFoldDB" id="A0A811U1U8"/>
<name>A0A811U1U8_CERCA</name>
<dbReference type="PANTHER" id="PTHR11727:SF13">
    <property type="entry name" value="DIMETHYLADENOSINE TRANSFERASE 2, MITOCHONDRIAL"/>
    <property type="match status" value="1"/>
</dbReference>
<feature type="binding site" evidence="11">
    <location>
        <position position="42"/>
    </location>
    <ligand>
        <name>S-adenosyl-L-methionine</name>
        <dbReference type="ChEBI" id="CHEBI:59789"/>
    </ligand>
</feature>
<evidence type="ECO:0000313" key="14">
    <source>
        <dbReference type="EMBL" id="CAD6992909.1"/>
    </source>
</evidence>
<proteinExistence type="inferred from homology"/>
<dbReference type="PROSITE" id="PS51689">
    <property type="entry name" value="SAM_RNA_A_N6_MT"/>
    <property type="match status" value="1"/>
</dbReference>
<dbReference type="OrthoDB" id="9895503at2759"/>
<evidence type="ECO:0000313" key="15">
    <source>
        <dbReference type="Proteomes" id="UP000606786"/>
    </source>
</evidence>
<feature type="compositionally biased region" description="Basic and acidic residues" evidence="13">
    <location>
        <begin position="425"/>
        <end position="438"/>
    </location>
</feature>
<keyword evidence="5 11" id="KW-0949">S-adenosyl-L-methionine</keyword>
<keyword evidence="4 11" id="KW-0808">Transferase</keyword>
<evidence type="ECO:0000256" key="3">
    <source>
        <dbReference type="ARBA" id="ARBA00022603"/>
    </source>
</evidence>
<dbReference type="SUPFAM" id="SSF53335">
    <property type="entry name" value="S-adenosyl-L-methionine-dependent methyltransferases"/>
    <property type="match status" value="1"/>
</dbReference>
<evidence type="ECO:0000256" key="12">
    <source>
        <dbReference type="RuleBase" id="RU362106"/>
    </source>
</evidence>
<keyword evidence="15" id="KW-1185">Reference proteome</keyword>
<evidence type="ECO:0000256" key="13">
    <source>
        <dbReference type="SAM" id="MobiDB-lite"/>
    </source>
</evidence>
<evidence type="ECO:0000256" key="5">
    <source>
        <dbReference type="ARBA" id="ARBA00022691"/>
    </source>
</evidence>
<dbReference type="InterPro" id="IPR001737">
    <property type="entry name" value="KsgA/Erm"/>
</dbReference>
<gene>
    <name evidence="14" type="ORF">CCAP1982_LOCUS1742</name>
</gene>
<accession>A0A811U1U8</accession>
<dbReference type="GO" id="GO:0003723">
    <property type="term" value="F:RNA binding"/>
    <property type="evidence" value="ECO:0007669"/>
    <property type="project" value="UniProtKB-UniRule"/>
</dbReference>
<dbReference type="PANTHER" id="PTHR11727">
    <property type="entry name" value="DIMETHYLADENOSINE TRANSFERASE"/>
    <property type="match status" value="1"/>
</dbReference>
<dbReference type="Pfam" id="PF00398">
    <property type="entry name" value="RrnaAD"/>
    <property type="match status" value="1"/>
</dbReference>
<evidence type="ECO:0000256" key="6">
    <source>
        <dbReference type="ARBA" id="ARBA00022884"/>
    </source>
</evidence>
<comment type="caution">
    <text evidence="14">The sequence shown here is derived from an EMBL/GenBank/DDBJ whole genome shotgun (WGS) entry which is preliminary data.</text>
</comment>
<dbReference type="EMBL" id="CAJHJT010000001">
    <property type="protein sequence ID" value="CAD6992909.1"/>
    <property type="molecule type" value="Genomic_DNA"/>
</dbReference>
<dbReference type="Proteomes" id="UP000606786">
    <property type="component" value="Unassembled WGS sequence"/>
</dbReference>
<dbReference type="GO" id="GO:0006391">
    <property type="term" value="P:transcription initiation at mitochondrial promoter"/>
    <property type="evidence" value="ECO:0007669"/>
    <property type="project" value="TreeGrafter"/>
</dbReference>
<comment type="caution">
    <text evidence="11">Lacks conserved residue(s) required for the propagation of feature annotation.</text>
</comment>
<keyword evidence="9" id="KW-0496">Mitochondrion</keyword>
<evidence type="ECO:0000256" key="7">
    <source>
        <dbReference type="ARBA" id="ARBA00022946"/>
    </source>
</evidence>
<dbReference type="InterPro" id="IPR029063">
    <property type="entry name" value="SAM-dependent_MTases_sf"/>
</dbReference>
<keyword evidence="10" id="KW-0804">Transcription</keyword>
<dbReference type="EC" id="2.1.1.-" evidence="12"/>